<reference evidence="1 2" key="1">
    <citation type="submission" date="2023-04" db="EMBL/GenBank/DDBJ databases">
        <title>Draft genome sequence of acteroides sedimenti strain YN3PY1.</title>
        <authorList>
            <person name="Yoshida N."/>
        </authorList>
    </citation>
    <scope>NUCLEOTIDE SEQUENCE [LARGE SCALE GENOMIC DNA]</scope>
    <source>
        <strain evidence="1 2">YN3PY1</strain>
    </source>
</reference>
<sequence length="186" mass="22469">MLFSTAALFIGSYNLSRFLNEFRKRNNLKGIKAVTELRKMLDENRINLEIHRDLQFGEYDFIEIPSTKDEKTKQIELFCYLRTIEQAKFMIQKRIIDIEQFYKQFGSRIDDIVKCEPLKEYLDRNHKLWVDLLWIIREVRIYKKDKLNNAKYNDNPKGNSPHYESKIFREGRDLIKKGGKYLFDDK</sequence>
<gene>
    <name evidence="1" type="ORF">BSYN_07750</name>
</gene>
<dbReference type="EMBL" id="AP028055">
    <property type="protein sequence ID" value="BEG98510.1"/>
    <property type="molecule type" value="Genomic_DNA"/>
</dbReference>
<proteinExistence type="predicted"/>
<protein>
    <submittedName>
        <fullName evidence="1">Uncharacterized protein</fullName>
    </submittedName>
</protein>
<organism evidence="1 2">
    <name type="scientific">Bacteroides sedimenti</name>
    <dbReference type="NCBI Taxonomy" id="2136147"/>
    <lineage>
        <taxon>Bacteria</taxon>
        <taxon>Pseudomonadati</taxon>
        <taxon>Bacteroidota</taxon>
        <taxon>Bacteroidia</taxon>
        <taxon>Bacteroidales</taxon>
        <taxon>Bacteroidaceae</taxon>
        <taxon>Bacteroides</taxon>
    </lineage>
</organism>
<name>A0ABM8IEV9_9BACE</name>
<evidence type="ECO:0000313" key="1">
    <source>
        <dbReference type="EMBL" id="BEG98510.1"/>
    </source>
</evidence>
<dbReference type="Proteomes" id="UP001496674">
    <property type="component" value="Chromosome"/>
</dbReference>
<keyword evidence="2" id="KW-1185">Reference proteome</keyword>
<accession>A0ABM8IEV9</accession>
<evidence type="ECO:0000313" key="2">
    <source>
        <dbReference type="Proteomes" id="UP001496674"/>
    </source>
</evidence>